<name>A0AAV9VB77_9PEZI</name>
<dbReference type="AlphaFoldDB" id="A0AAV9VB77"/>
<dbReference type="EMBL" id="JAVHNQ010000001">
    <property type="protein sequence ID" value="KAK6359109.1"/>
    <property type="molecule type" value="Genomic_DNA"/>
</dbReference>
<proteinExistence type="predicted"/>
<comment type="caution">
    <text evidence="2">The sequence shown here is derived from an EMBL/GenBank/DDBJ whole genome shotgun (WGS) entry which is preliminary data.</text>
</comment>
<reference evidence="2 3" key="1">
    <citation type="submission" date="2019-10" db="EMBL/GenBank/DDBJ databases">
        <authorList>
            <person name="Palmer J.M."/>
        </authorList>
    </citation>
    <scope>NUCLEOTIDE SEQUENCE [LARGE SCALE GENOMIC DNA]</scope>
    <source>
        <strain evidence="2 3">TWF696</strain>
    </source>
</reference>
<protein>
    <recommendedName>
        <fullName evidence="4">Myosin heavy chain</fullName>
    </recommendedName>
</protein>
<evidence type="ECO:0000256" key="1">
    <source>
        <dbReference type="SAM" id="Coils"/>
    </source>
</evidence>
<dbReference type="Proteomes" id="UP001375240">
    <property type="component" value="Unassembled WGS sequence"/>
</dbReference>
<organism evidence="2 3">
    <name type="scientific">Orbilia brochopaga</name>
    <dbReference type="NCBI Taxonomy" id="3140254"/>
    <lineage>
        <taxon>Eukaryota</taxon>
        <taxon>Fungi</taxon>
        <taxon>Dikarya</taxon>
        <taxon>Ascomycota</taxon>
        <taxon>Pezizomycotina</taxon>
        <taxon>Orbiliomycetes</taxon>
        <taxon>Orbiliales</taxon>
        <taxon>Orbiliaceae</taxon>
        <taxon>Orbilia</taxon>
    </lineage>
</organism>
<evidence type="ECO:0008006" key="4">
    <source>
        <dbReference type="Google" id="ProtNLM"/>
    </source>
</evidence>
<accession>A0AAV9VB77</accession>
<keyword evidence="1" id="KW-0175">Coiled coil</keyword>
<feature type="coiled-coil region" evidence="1">
    <location>
        <begin position="26"/>
        <end position="108"/>
    </location>
</feature>
<gene>
    <name evidence="2" type="ORF">TWF696_000276</name>
</gene>
<evidence type="ECO:0000313" key="3">
    <source>
        <dbReference type="Proteomes" id="UP001375240"/>
    </source>
</evidence>
<evidence type="ECO:0000313" key="2">
    <source>
        <dbReference type="EMBL" id="KAK6359109.1"/>
    </source>
</evidence>
<keyword evidence="3" id="KW-1185">Reference proteome</keyword>
<sequence>MGTHKFHDANRAISGYLFKDEDSNVREREERQRELARLALEAQNKLSAEEQLKKDRQEQLDRLIKEAQDAKAEVAQLQQELRDANSSKRDLERQLETAKNETKFAKDASTRLDTEHKSIENDLQSKLANAVNLHATAKNEVL</sequence>